<dbReference type="SUPFAM" id="SSF103473">
    <property type="entry name" value="MFS general substrate transporter"/>
    <property type="match status" value="1"/>
</dbReference>
<evidence type="ECO:0000313" key="8">
    <source>
        <dbReference type="EMBL" id="KAG4418400.1"/>
    </source>
</evidence>
<evidence type="ECO:0000256" key="6">
    <source>
        <dbReference type="SAM" id="Phobius"/>
    </source>
</evidence>
<organism evidence="8 9">
    <name type="scientific">Cadophora malorum</name>
    <dbReference type="NCBI Taxonomy" id="108018"/>
    <lineage>
        <taxon>Eukaryota</taxon>
        <taxon>Fungi</taxon>
        <taxon>Dikarya</taxon>
        <taxon>Ascomycota</taxon>
        <taxon>Pezizomycotina</taxon>
        <taxon>Leotiomycetes</taxon>
        <taxon>Helotiales</taxon>
        <taxon>Ploettnerulaceae</taxon>
        <taxon>Cadophora</taxon>
    </lineage>
</organism>
<dbReference type="Pfam" id="PF07690">
    <property type="entry name" value="MFS_1"/>
    <property type="match status" value="1"/>
</dbReference>
<evidence type="ECO:0000313" key="9">
    <source>
        <dbReference type="Proteomes" id="UP000664132"/>
    </source>
</evidence>
<dbReference type="OrthoDB" id="3026777at2759"/>
<evidence type="ECO:0000256" key="5">
    <source>
        <dbReference type="SAM" id="MobiDB-lite"/>
    </source>
</evidence>
<feature type="domain" description="Major facilitator superfamily (MFS) profile" evidence="7">
    <location>
        <begin position="100"/>
        <end position="588"/>
    </location>
</feature>
<evidence type="ECO:0000259" key="7">
    <source>
        <dbReference type="PROSITE" id="PS50850"/>
    </source>
</evidence>
<feature type="transmembrane region" description="Helical" evidence="6">
    <location>
        <begin position="91"/>
        <end position="110"/>
    </location>
</feature>
<feature type="transmembrane region" description="Helical" evidence="6">
    <location>
        <begin position="219"/>
        <end position="246"/>
    </location>
</feature>
<feature type="transmembrane region" description="Helical" evidence="6">
    <location>
        <begin position="287"/>
        <end position="309"/>
    </location>
</feature>
<dbReference type="GO" id="GO:0016020">
    <property type="term" value="C:membrane"/>
    <property type="evidence" value="ECO:0007669"/>
    <property type="project" value="UniProtKB-SubCell"/>
</dbReference>
<feature type="region of interest" description="Disordered" evidence="5">
    <location>
        <begin position="1"/>
        <end position="75"/>
    </location>
</feature>
<reference evidence="8" key="1">
    <citation type="submission" date="2021-02" db="EMBL/GenBank/DDBJ databases">
        <title>Genome sequence Cadophora malorum strain M34.</title>
        <authorList>
            <person name="Stefanovic E."/>
            <person name="Vu D."/>
            <person name="Scully C."/>
            <person name="Dijksterhuis J."/>
            <person name="Roader J."/>
            <person name="Houbraken J."/>
        </authorList>
    </citation>
    <scope>NUCLEOTIDE SEQUENCE</scope>
    <source>
        <strain evidence="8">M34</strain>
    </source>
</reference>
<comment type="caution">
    <text evidence="8">The sequence shown here is derived from an EMBL/GenBank/DDBJ whole genome shotgun (WGS) entry which is preliminary data.</text>
</comment>
<feature type="transmembrane region" description="Helical" evidence="6">
    <location>
        <begin position="561"/>
        <end position="583"/>
    </location>
</feature>
<dbReference type="Gene3D" id="1.20.1250.20">
    <property type="entry name" value="MFS general substrate transporter like domains"/>
    <property type="match status" value="1"/>
</dbReference>
<feature type="compositionally biased region" description="Basic and acidic residues" evidence="5">
    <location>
        <begin position="36"/>
        <end position="46"/>
    </location>
</feature>
<feature type="compositionally biased region" description="Polar residues" evidence="5">
    <location>
        <begin position="53"/>
        <end position="64"/>
    </location>
</feature>
<evidence type="ECO:0000256" key="1">
    <source>
        <dbReference type="ARBA" id="ARBA00004141"/>
    </source>
</evidence>
<comment type="subcellular location">
    <subcellularLocation>
        <location evidence="1">Membrane</location>
        <topology evidence="1">Multi-pass membrane protein</topology>
    </subcellularLocation>
</comment>
<accession>A0A8H7TFW3</accession>
<feature type="transmembrane region" description="Helical" evidence="6">
    <location>
        <begin position="161"/>
        <end position="180"/>
    </location>
</feature>
<keyword evidence="3 6" id="KW-1133">Transmembrane helix</keyword>
<dbReference type="EMBL" id="JAFJYH010000129">
    <property type="protein sequence ID" value="KAG4418400.1"/>
    <property type="molecule type" value="Genomic_DNA"/>
</dbReference>
<proteinExistence type="predicted"/>
<dbReference type="AlphaFoldDB" id="A0A8H7TFW3"/>
<dbReference type="Proteomes" id="UP000664132">
    <property type="component" value="Unassembled WGS sequence"/>
</dbReference>
<sequence length="617" mass="66363">MNSDSDTADTVRGGSNGDTDTGKDIWGAKNSLRRHAGLDKKQRDSEVTPLLASGSSASDSTNNGRGDGGEESDWEGHADFEGLNWRHKPSMYWLLPPFFLFAIAGGGIMVPKLNLLLSLVCREYFLEKSSSDPNSILMPVVLGSSNPQCRIPEVQALATKFTLYITMTTGIISAVMSPKIGAWSDRYGRLKLLTLTSAGAFVGEVITIIVASYPDRFSYKWVLVGAVFDGLCGSFTTGMALTHAYASDCTPPPLRAVAFGYFHACLFAGIAIGPLIAALLVKLTDSIITPFYFALSVHAFFITFVLLVVPESLTKKRQERAQARHLVESGQVNPDGHIPTSLAVESGQPGLSAFARKANILEPLKILWPTGPGTSNKLRANLILLSTVDTIVFGVAMGALTVVVYYLGFQFGWETPEISVFSSVVNIFRVSALVIILPSLNYLVRTRRANRQRRESGFAVPQPNTGSDSLDLAIIRVAVVCEVIGFAGYAAARTPALFVLSGIIASLGGVGSPTLQSALTKHVPHDRVGQLLGATGLLHALARVVCPLVFNLIYASTVGTFPQTVFVVLMGCFVAASVCSWFIRPNVYLEDPITLNTESPRADIDPDVLVDEEITNI</sequence>
<feature type="transmembrane region" description="Helical" evidence="6">
    <location>
        <begin position="531"/>
        <end position="555"/>
    </location>
</feature>
<feature type="transmembrane region" description="Helical" evidence="6">
    <location>
        <begin position="258"/>
        <end position="281"/>
    </location>
</feature>
<protein>
    <recommendedName>
        <fullName evidence="7">Major facilitator superfamily (MFS) profile domain-containing protein</fullName>
    </recommendedName>
</protein>
<dbReference type="InterPro" id="IPR036259">
    <property type="entry name" value="MFS_trans_sf"/>
</dbReference>
<dbReference type="PANTHER" id="PTHR23507:SF40">
    <property type="entry name" value="TETRACYCLINE-EFFLUX TRANSPORTER"/>
    <property type="match status" value="1"/>
</dbReference>
<evidence type="ECO:0000256" key="3">
    <source>
        <dbReference type="ARBA" id="ARBA00022989"/>
    </source>
</evidence>
<feature type="transmembrane region" description="Helical" evidence="6">
    <location>
        <begin position="192"/>
        <end position="213"/>
    </location>
</feature>
<feature type="transmembrane region" description="Helical" evidence="6">
    <location>
        <begin position="427"/>
        <end position="444"/>
    </location>
</feature>
<gene>
    <name evidence="8" type="ORF">IFR04_008467</name>
</gene>
<dbReference type="PANTHER" id="PTHR23507">
    <property type="entry name" value="ZGC:174356"/>
    <property type="match status" value="1"/>
</dbReference>
<dbReference type="InterPro" id="IPR020846">
    <property type="entry name" value="MFS_dom"/>
</dbReference>
<dbReference type="PROSITE" id="PS50850">
    <property type="entry name" value="MFS"/>
    <property type="match status" value="1"/>
</dbReference>
<evidence type="ECO:0000256" key="2">
    <source>
        <dbReference type="ARBA" id="ARBA00022692"/>
    </source>
</evidence>
<evidence type="ECO:0000256" key="4">
    <source>
        <dbReference type="ARBA" id="ARBA00023136"/>
    </source>
</evidence>
<name>A0A8H7TFW3_9HELO</name>
<keyword evidence="9" id="KW-1185">Reference proteome</keyword>
<dbReference type="InterPro" id="IPR011701">
    <property type="entry name" value="MFS"/>
</dbReference>
<dbReference type="GO" id="GO:0022857">
    <property type="term" value="F:transmembrane transporter activity"/>
    <property type="evidence" value="ECO:0007669"/>
    <property type="project" value="InterPro"/>
</dbReference>
<keyword evidence="2 6" id="KW-0812">Transmembrane</keyword>
<keyword evidence="4 6" id="KW-0472">Membrane</keyword>
<feature type="transmembrane region" description="Helical" evidence="6">
    <location>
        <begin position="498"/>
        <end position="519"/>
    </location>
</feature>
<feature type="transmembrane region" description="Helical" evidence="6">
    <location>
        <begin position="382"/>
        <end position="407"/>
    </location>
</feature>